<dbReference type="InterPro" id="IPR001480">
    <property type="entry name" value="Bulb-type_lectin_dom"/>
</dbReference>
<dbReference type="EMBL" id="CP017886">
    <property type="protein sequence ID" value="APC14570.1"/>
    <property type="molecule type" value="Genomic_DNA"/>
</dbReference>
<name>A0A1J0EEN8_9PSED</name>
<dbReference type="SUPFAM" id="SSF51110">
    <property type="entry name" value="alpha-D-mannose-specific plant lectins"/>
    <property type="match status" value="2"/>
</dbReference>
<accession>A0A1J0EEN8</accession>
<evidence type="ECO:0000313" key="2">
    <source>
        <dbReference type="EMBL" id="APC14570.1"/>
    </source>
</evidence>
<feature type="domain" description="Bulb-type lectin" evidence="1">
    <location>
        <begin position="150"/>
        <end position="257"/>
    </location>
</feature>
<dbReference type="PROSITE" id="PS50927">
    <property type="entry name" value="BULB_LECTIN"/>
    <property type="match status" value="2"/>
</dbReference>
<dbReference type="Gene3D" id="2.90.10.10">
    <property type="entry name" value="Bulb-type lectin domain"/>
    <property type="match status" value="3"/>
</dbReference>
<evidence type="ECO:0000313" key="3">
    <source>
        <dbReference type="Proteomes" id="UP000182567"/>
    </source>
</evidence>
<dbReference type="GeneID" id="46906982"/>
<dbReference type="SMART" id="SM00108">
    <property type="entry name" value="B_lectin"/>
    <property type="match status" value="2"/>
</dbReference>
<organism evidence="2 3">
    <name type="scientific">Pseudomonas frederiksbergensis</name>
    <dbReference type="NCBI Taxonomy" id="104087"/>
    <lineage>
        <taxon>Bacteria</taxon>
        <taxon>Pseudomonadati</taxon>
        <taxon>Pseudomonadota</taxon>
        <taxon>Gammaproteobacteria</taxon>
        <taxon>Pseudomonadales</taxon>
        <taxon>Pseudomonadaceae</taxon>
        <taxon>Pseudomonas</taxon>
    </lineage>
</organism>
<dbReference type="AlphaFoldDB" id="A0A1J0EEN8"/>
<evidence type="ECO:0000259" key="1">
    <source>
        <dbReference type="PROSITE" id="PS50927"/>
    </source>
</evidence>
<dbReference type="Proteomes" id="UP000182567">
    <property type="component" value="Chromosome"/>
</dbReference>
<dbReference type="InterPro" id="IPR036426">
    <property type="entry name" value="Bulb-type_lectin_dom_sf"/>
</dbReference>
<proteinExistence type="predicted"/>
<dbReference type="NCBIfam" id="NF033557">
    <property type="entry name" value="LLB_putidacin"/>
    <property type="match status" value="1"/>
</dbReference>
<dbReference type="RefSeq" id="WP_071550570.1">
    <property type="nucleotide sequence ID" value="NZ_CP017886.1"/>
</dbReference>
<feature type="domain" description="Bulb-type lectin" evidence="1">
    <location>
        <begin position="13"/>
        <end position="142"/>
    </location>
</feature>
<dbReference type="OrthoDB" id="8443920at2"/>
<protein>
    <recommendedName>
        <fullName evidence="1">Bulb-type lectin domain-containing protein</fullName>
    </recommendedName>
</protein>
<sequence>MSYTMIPFTANGGAILPPRNVMSVGQFLQSPNKRFRLIFQDDNNCVLYDGGAAVWVADASSAYAGQLIYKWKAVEGPSVSMNYQMVVQDFKNQRIWQTQNTDVLGGDKYQADAAVRTHLQLQDDGNLVIIQANPIFTSNSAIPSAPEQPAILIPPGTDFVVDQRYVVGGTTMVFQSDGNFVVSNGPLGVLWATWTQNKGATRAVMQGDGNFVIYDASMKPLWNSGTAGHPEAYLRLQANGSFSVISDRVCWARFGFTPSIRGRKVYYPNNADPVHTGTAPYPTYGHIGWEF</sequence>
<reference evidence="3" key="1">
    <citation type="submission" date="2016-10" db="EMBL/GenBank/DDBJ databases">
        <title>Pseudomonas frederiksbergensis ERGS4:02 complete genome.</title>
        <authorList>
            <person name="Kumar R."/>
            <person name="Acharya V."/>
            <person name="Singh D."/>
        </authorList>
    </citation>
    <scope>NUCLEOTIDE SEQUENCE [LARGE SCALE GENOMIC DNA]</scope>
    <source>
        <strain evidence="3">ERGS4:02</strain>
    </source>
</reference>
<gene>
    <name evidence="2" type="ORF">BLL42_02025</name>
</gene>